<dbReference type="EMBL" id="OV725081">
    <property type="protein sequence ID" value="CAH1401135.1"/>
    <property type="molecule type" value="Genomic_DNA"/>
</dbReference>
<keyword evidence="8" id="KW-0539">Nucleus</keyword>
<proteinExistence type="inferred from homology"/>
<evidence type="ECO:0000313" key="17">
    <source>
        <dbReference type="EMBL" id="CAH1401135.1"/>
    </source>
</evidence>
<dbReference type="GO" id="GO:0006285">
    <property type="term" value="P:base-excision repair, AP site formation"/>
    <property type="evidence" value="ECO:0007669"/>
    <property type="project" value="TreeGrafter"/>
</dbReference>
<dbReference type="GO" id="GO:0003684">
    <property type="term" value="F:damaged DNA binding"/>
    <property type="evidence" value="ECO:0007669"/>
    <property type="project" value="InterPro"/>
</dbReference>
<evidence type="ECO:0000256" key="1">
    <source>
        <dbReference type="ARBA" id="ARBA00004123"/>
    </source>
</evidence>
<dbReference type="InterPro" id="IPR023170">
    <property type="entry name" value="HhH_base_excis_C"/>
</dbReference>
<evidence type="ECO:0000256" key="5">
    <source>
        <dbReference type="ARBA" id="ARBA00022801"/>
    </source>
</evidence>
<comment type="function">
    <text evidence="11">DNA repair enzyme that incises DNA at 8-oxoG residues. Excises 7,8-dihydro-8-oxoguanine and 2,6-diamino-4-hydroxy-5-N-methylformamidopyrimidine (FAPY) from damaged DNA. Has a beta-lyase activity that nicks DNA 3' to the lesion.</text>
</comment>
<dbReference type="Gene3D" id="1.10.1670.10">
    <property type="entry name" value="Helix-hairpin-Helix base-excision DNA repair enzymes (C-terminal)"/>
    <property type="match status" value="2"/>
</dbReference>
<evidence type="ECO:0000256" key="4">
    <source>
        <dbReference type="ARBA" id="ARBA00022763"/>
    </source>
</evidence>
<evidence type="ECO:0000259" key="16">
    <source>
        <dbReference type="SMART" id="SM00478"/>
    </source>
</evidence>
<dbReference type="EC" id="4.2.99.18" evidence="3"/>
<evidence type="ECO:0000256" key="10">
    <source>
        <dbReference type="ARBA" id="ARBA00023295"/>
    </source>
</evidence>
<organism evidence="17 18">
    <name type="scientific">Nezara viridula</name>
    <name type="common">Southern green stink bug</name>
    <name type="synonym">Cimex viridulus</name>
    <dbReference type="NCBI Taxonomy" id="85310"/>
    <lineage>
        <taxon>Eukaryota</taxon>
        <taxon>Metazoa</taxon>
        <taxon>Ecdysozoa</taxon>
        <taxon>Arthropoda</taxon>
        <taxon>Hexapoda</taxon>
        <taxon>Insecta</taxon>
        <taxon>Pterygota</taxon>
        <taxon>Neoptera</taxon>
        <taxon>Paraneoptera</taxon>
        <taxon>Hemiptera</taxon>
        <taxon>Heteroptera</taxon>
        <taxon>Panheteroptera</taxon>
        <taxon>Pentatomomorpha</taxon>
        <taxon>Pentatomoidea</taxon>
        <taxon>Pentatomidae</taxon>
        <taxon>Pentatominae</taxon>
        <taxon>Nezara</taxon>
    </lineage>
</organism>
<evidence type="ECO:0000256" key="12">
    <source>
        <dbReference type="ARBA" id="ARBA00044632"/>
    </source>
</evidence>
<dbReference type="InterPro" id="IPR012904">
    <property type="entry name" value="OGG_N"/>
</dbReference>
<comment type="catalytic activity">
    <reaction evidence="12">
        <text>2'-deoxyribonucleotide-(2'-deoxyribose 5'-phosphate)-2'-deoxyribonucleotide-DNA = a 3'-end 2'-deoxyribonucleotide-(2,3-dehydro-2,3-deoxyribose 5'-phosphate)-DNA + a 5'-end 5'-phospho-2'-deoxyribonucleoside-DNA + H(+)</text>
        <dbReference type="Rhea" id="RHEA:66592"/>
        <dbReference type="Rhea" id="RHEA-COMP:13180"/>
        <dbReference type="Rhea" id="RHEA-COMP:16897"/>
        <dbReference type="Rhea" id="RHEA-COMP:17067"/>
        <dbReference type="ChEBI" id="CHEBI:15378"/>
        <dbReference type="ChEBI" id="CHEBI:136412"/>
        <dbReference type="ChEBI" id="CHEBI:157695"/>
        <dbReference type="ChEBI" id="CHEBI:167181"/>
        <dbReference type="EC" id="4.2.99.18"/>
    </reaction>
</comment>
<dbReference type="PANTHER" id="PTHR10242:SF2">
    <property type="entry name" value="N-GLYCOSYLASE_DNA LYASE"/>
    <property type="match status" value="1"/>
</dbReference>
<evidence type="ECO:0000256" key="14">
    <source>
        <dbReference type="SAM" id="MobiDB-lite"/>
    </source>
</evidence>
<evidence type="ECO:0000256" key="9">
    <source>
        <dbReference type="ARBA" id="ARBA00023268"/>
    </source>
</evidence>
<dbReference type="SUPFAM" id="SSF48150">
    <property type="entry name" value="DNA-glycosylase"/>
    <property type="match status" value="2"/>
</dbReference>
<reference evidence="17" key="1">
    <citation type="submission" date="2022-01" db="EMBL/GenBank/DDBJ databases">
        <authorList>
            <person name="King R."/>
        </authorList>
    </citation>
    <scope>NUCLEOTIDE SEQUENCE</scope>
</reference>
<keyword evidence="9" id="KW-0511">Multifunctional enzyme</keyword>
<name>A0A9P0HFS3_NEZVI</name>
<dbReference type="InterPro" id="IPR003265">
    <property type="entry name" value="HhH-GPD_domain"/>
</dbReference>
<dbReference type="GO" id="GO:0006289">
    <property type="term" value="P:nucleotide-excision repair"/>
    <property type="evidence" value="ECO:0007669"/>
    <property type="project" value="InterPro"/>
</dbReference>
<keyword evidence="4" id="KW-0227">DNA damage</keyword>
<dbReference type="PANTHER" id="PTHR10242">
    <property type="entry name" value="8-OXOGUANINE DNA GLYCOSYLASE"/>
    <property type="match status" value="1"/>
</dbReference>
<keyword evidence="7" id="KW-0456">Lyase</keyword>
<dbReference type="FunFam" id="1.10.1670.10:FF:000005">
    <property type="entry name" value="N-glycosylase/DNA lyase OGG1"/>
    <property type="match status" value="2"/>
</dbReference>
<dbReference type="GO" id="GO:0034039">
    <property type="term" value="F:8-oxo-7,8-dihydroguanine DNA N-glycosylase activity"/>
    <property type="evidence" value="ECO:0007669"/>
    <property type="project" value="TreeGrafter"/>
</dbReference>
<dbReference type="Gene3D" id="1.10.340.30">
    <property type="entry name" value="Hypothetical protein, domain 2"/>
    <property type="match status" value="2"/>
</dbReference>
<dbReference type="InterPro" id="IPR011257">
    <property type="entry name" value="DNA_glycosylase"/>
</dbReference>
<comment type="subcellular location">
    <subcellularLocation>
        <location evidence="1">Nucleus</location>
    </subcellularLocation>
</comment>
<dbReference type="CDD" id="cd00056">
    <property type="entry name" value="ENDO3c"/>
    <property type="match status" value="2"/>
</dbReference>
<evidence type="ECO:0000256" key="8">
    <source>
        <dbReference type="ARBA" id="ARBA00023242"/>
    </source>
</evidence>
<dbReference type="Proteomes" id="UP001152798">
    <property type="component" value="Chromosome 5"/>
</dbReference>
<dbReference type="AlphaFoldDB" id="A0A9P0HFS3"/>
<evidence type="ECO:0000256" key="3">
    <source>
        <dbReference type="ARBA" id="ARBA00012720"/>
    </source>
</evidence>
<dbReference type="InterPro" id="IPR003583">
    <property type="entry name" value="Hlx-hairpin-Hlx_DNA-bd_motif"/>
</dbReference>
<dbReference type="Gene3D" id="3.30.310.40">
    <property type="match status" value="2"/>
</dbReference>
<comment type="similarity">
    <text evidence="2">Belongs to the type-1 OGG1 family.</text>
</comment>
<feature type="region of interest" description="Disordered" evidence="14">
    <location>
        <begin position="397"/>
        <end position="417"/>
    </location>
</feature>
<keyword evidence="18" id="KW-1185">Reference proteome</keyword>
<evidence type="ECO:0000256" key="11">
    <source>
        <dbReference type="ARBA" id="ARBA00025652"/>
    </source>
</evidence>
<evidence type="ECO:0000256" key="2">
    <source>
        <dbReference type="ARBA" id="ARBA00010679"/>
    </source>
</evidence>
<dbReference type="OrthoDB" id="238681at2759"/>
<dbReference type="SMART" id="SM00278">
    <property type="entry name" value="HhH1"/>
    <property type="match status" value="2"/>
</dbReference>
<dbReference type="FunFam" id="1.10.340.30:FF:000006">
    <property type="entry name" value="N-glycosylase/DNA lyase isoform X2"/>
    <property type="match status" value="1"/>
</dbReference>
<dbReference type="GO" id="GO:0005634">
    <property type="term" value="C:nucleus"/>
    <property type="evidence" value="ECO:0007669"/>
    <property type="project" value="UniProtKB-SubCell"/>
</dbReference>
<feature type="domain" description="HhH-GPD" evidence="16">
    <location>
        <begin position="141"/>
        <end position="308"/>
    </location>
</feature>
<dbReference type="InterPro" id="IPR052054">
    <property type="entry name" value="Oxidative_DNA_repair_enzyme"/>
</dbReference>
<feature type="domain" description="Helix-hairpin-helix DNA-binding motif class 1" evidence="15">
    <location>
        <begin position="232"/>
        <end position="251"/>
    </location>
</feature>
<dbReference type="SMART" id="SM00478">
    <property type="entry name" value="ENDO3c"/>
    <property type="match status" value="2"/>
</dbReference>
<sequence length="664" mass="75990">MISGKILAKRCSLNLKMMLEGGQCFRWKETSSNEWTGVVLNVVWTLRQFEEHLEYTARSESPEINGKINHFNSDLYKCNVDFVKDKLEDFIRSYLRLEEPLEEYYDDWGKKDPKFNSVADKCYGIRILNQHPVENLFSFICSSNNNIIRISSMVEKLCLLYGSFICSHDGKKYYSFPEISKLASEDVDAALRKAGFGYRAKFIQQSAKQLETLGGLEWLLKLRQCSYKEAKSELIKLPGIGPKVADCICLMSLGHMEALPVDTHVFQIASHGYMPHLKSVKNVTDKIYNEIGDYFRKLYGPLAGWAHTILFCGDLKTFKNADEPAQKQKASVKRDLSSELVSVSGTLHYTKNDLNLKTTFVSGQTYRFKEIETDVWRGVFAGKIWTFKQFESHIDYTSSFPKPSSSSQSKKRKSDTINIEVTDEKQCEETLKGYFRLDFPLQEHYKRWSDLDDHFKSVSENFCGMRMIKQDIVENLFAFICSSNNTISRMTTMVEAMCSLYGEKIGELDGTTYYDFPPVNKLAEKSVLDNLVKANFGFRAKYVHNSAKYIVANGGDLWFKNLQALPYEEAKVELMKLPGIAAKVADCICLTALDHLETIPVDTHVFQIAKRYYLPHLQSKKTVSKESYKEIGECLRKTFGPYAGWAHTVLFCSDLKQNAHLKAS</sequence>
<feature type="compositionally biased region" description="Low complexity" evidence="14">
    <location>
        <begin position="398"/>
        <end position="408"/>
    </location>
</feature>
<protein>
    <recommendedName>
        <fullName evidence="13">N-glycosylase/DNA lyase</fullName>
        <ecNumber evidence="3">4.2.99.18</ecNumber>
    </recommendedName>
</protein>
<evidence type="ECO:0000256" key="6">
    <source>
        <dbReference type="ARBA" id="ARBA00023204"/>
    </source>
</evidence>
<keyword evidence="6" id="KW-0234">DNA repair</keyword>
<feature type="domain" description="Helix-hairpin-helix DNA-binding motif class 1" evidence="15">
    <location>
        <begin position="572"/>
        <end position="591"/>
    </location>
</feature>
<evidence type="ECO:0000256" key="13">
    <source>
        <dbReference type="ARBA" id="ARBA00073127"/>
    </source>
</evidence>
<accession>A0A9P0HFS3</accession>
<evidence type="ECO:0000313" key="18">
    <source>
        <dbReference type="Proteomes" id="UP001152798"/>
    </source>
</evidence>
<keyword evidence="5" id="KW-0378">Hydrolase</keyword>
<dbReference type="GO" id="GO:0140078">
    <property type="term" value="F:class I DNA-(apurinic or apyrimidinic site) endonuclease activity"/>
    <property type="evidence" value="ECO:0007669"/>
    <property type="project" value="UniProtKB-EC"/>
</dbReference>
<dbReference type="Pfam" id="PF00730">
    <property type="entry name" value="HhH-GPD"/>
    <property type="match status" value="2"/>
</dbReference>
<evidence type="ECO:0000259" key="15">
    <source>
        <dbReference type="SMART" id="SM00278"/>
    </source>
</evidence>
<evidence type="ECO:0000256" key="7">
    <source>
        <dbReference type="ARBA" id="ARBA00023239"/>
    </source>
</evidence>
<dbReference type="SUPFAM" id="SSF55945">
    <property type="entry name" value="TATA-box binding protein-like"/>
    <property type="match status" value="2"/>
</dbReference>
<gene>
    <name evidence="17" type="ORF">NEZAVI_LOCUS10220</name>
</gene>
<keyword evidence="10" id="KW-0326">Glycosidase</keyword>
<feature type="domain" description="HhH-GPD" evidence="16">
    <location>
        <begin position="481"/>
        <end position="655"/>
    </location>
</feature>
<dbReference type="Pfam" id="PF07934">
    <property type="entry name" value="OGG_N"/>
    <property type="match status" value="2"/>
</dbReference>